<dbReference type="Proteomes" id="UP000800200">
    <property type="component" value="Unassembled WGS sequence"/>
</dbReference>
<protein>
    <submittedName>
        <fullName evidence="2">Uncharacterized protein</fullName>
    </submittedName>
</protein>
<organism evidence="2 3">
    <name type="scientific">Zopfia rhizophila CBS 207.26</name>
    <dbReference type="NCBI Taxonomy" id="1314779"/>
    <lineage>
        <taxon>Eukaryota</taxon>
        <taxon>Fungi</taxon>
        <taxon>Dikarya</taxon>
        <taxon>Ascomycota</taxon>
        <taxon>Pezizomycotina</taxon>
        <taxon>Dothideomycetes</taxon>
        <taxon>Dothideomycetes incertae sedis</taxon>
        <taxon>Zopfiaceae</taxon>
        <taxon>Zopfia</taxon>
    </lineage>
</organism>
<evidence type="ECO:0000256" key="1">
    <source>
        <dbReference type="SAM" id="MobiDB-lite"/>
    </source>
</evidence>
<feature type="compositionally biased region" description="Polar residues" evidence="1">
    <location>
        <begin position="109"/>
        <end position="136"/>
    </location>
</feature>
<feature type="compositionally biased region" description="Polar residues" evidence="1">
    <location>
        <begin position="143"/>
        <end position="159"/>
    </location>
</feature>
<reference evidence="2" key="1">
    <citation type="journal article" date="2020" name="Stud. Mycol.">
        <title>101 Dothideomycetes genomes: a test case for predicting lifestyles and emergence of pathogens.</title>
        <authorList>
            <person name="Haridas S."/>
            <person name="Albert R."/>
            <person name="Binder M."/>
            <person name="Bloem J."/>
            <person name="Labutti K."/>
            <person name="Salamov A."/>
            <person name="Andreopoulos B."/>
            <person name="Baker S."/>
            <person name="Barry K."/>
            <person name="Bills G."/>
            <person name="Bluhm B."/>
            <person name="Cannon C."/>
            <person name="Castanera R."/>
            <person name="Culley D."/>
            <person name="Daum C."/>
            <person name="Ezra D."/>
            <person name="Gonzalez J."/>
            <person name="Henrissat B."/>
            <person name="Kuo A."/>
            <person name="Liang C."/>
            <person name="Lipzen A."/>
            <person name="Lutzoni F."/>
            <person name="Magnuson J."/>
            <person name="Mondo S."/>
            <person name="Nolan M."/>
            <person name="Ohm R."/>
            <person name="Pangilinan J."/>
            <person name="Park H.-J."/>
            <person name="Ramirez L."/>
            <person name="Alfaro M."/>
            <person name="Sun H."/>
            <person name="Tritt A."/>
            <person name="Yoshinaga Y."/>
            <person name="Zwiers L.-H."/>
            <person name="Turgeon B."/>
            <person name="Goodwin S."/>
            <person name="Spatafora J."/>
            <person name="Crous P."/>
            <person name="Grigoriev I."/>
        </authorList>
    </citation>
    <scope>NUCLEOTIDE SEQUENCE</scope>
    <source>
        <strain evidence="2">CBS 207.26</strain>
    </source>
</reference>
<feature type="compositionally biased region" description="Pro residues" evidence="1">
    <location>
        <begin position="224"/>
        <end position="235"/>
    </location>
</feature>
<evidence type="ECO:0000313" key="3">
    <source>
        <dbReference type="Proteomes" id="UP000800200"/>
    </source>
</evidence>
<feature type="compositionally biased region" description="Low complexity" evidence="1">
    <location>
        <begin position="92"/>
        <end position="103"/>
    </location>
</feature>
<evidence type="ECO:0000313" key="2">
    <source>
        <dbReference type="EMBL" id="KAF2175105.1"/>
    </source>
</evidence>
<accession>A0A6A6D7T4</accession>
<dbReference type="AlphaFoldDB" id="A0A6A6D7T4"/>
<gene>
    <name evidence="2" type="ORF">K469DRAFT_702976</name>
</gene>
<feature type="compositionally biased region" description="Low complexity" evidence="1">
    <location>
        <begin position="192"/>
        <end position="203"/>
    </location>
</feature>
<dbReference type="OrthoDB" id="3946254at2759"/>
<sequence length="386" mass="40853">MAKKRKGRSGGLKRLSFLKLGKNKKGKLRTSNTVDGGNSNTPVATPPPTQQPASSEVAEAGARVSDDTQIGASAKGEDQKAKSSPMPENIDATPTTAPLPAAHPDAKIATSSSPQVQSQAQLNSELSSDATQSGSNPELPRQPSESKVQSKGKDQSSGQEEAKKREQAKIGFLRAFNLKNKDNNKEAPPATKQSKPSLLKKLSLPPPSTNKLAIPSSSNAPAQQPAPTPPPPPPSRRTISIPNSFTPSTISENHALANALLASAYADKPAGRPPPRIHSTYNYIQGPTIDFQISNSNAAYVNGHRVIAGVGFRDGKGAVGWSGRPTSHRSYPLNERVNGKKVLASYAHCQDRWQMVAVEDDNIASLLLSVLGNISDASHRSDISLP</sequence>
<dbReference type="EMBL" id="ML994745">
    <property type="protein sequence ID" value="KAF2175105.1"/>
    <property type="molecule type" value="Genomic_DNA"/>
</dbReference>
<feature type="region of interest" description="Disordered" evidence="1">
    <location>
        <begin position="1"/>
        <end position="248"/>
    </location>
</feature>
<feature type="compositionally biased region" description="Polar residues" evidence="1">
    <location>
        <begin position="29"/>
        <end position="43"/>
    </location>
</feature>
<keyword evidence="3" id="KW-1185">Reference proteome</keyword>
<name>A0A6A6D7T4_9PEZI</name>
<proteinExistence type="predicted"/>